<keyword evidence="3" id="KW-1185">Reference proteome</keyword>
<dbReference type="EMBL" id="AZIM01001432">
    <property type="protein sequence ID" value="ETE66921.1"/>
    <property type="molecule type" value="Genomic_DNA"/>
</dbReference>
<gene>
    <name evidence="2" type="primary">Map2</name>
    <name evidence="2" type="ORF">L345_07296</name>
</gene>
<evidence type="ECO:0000313" key="2">
    <source>
        <dbReference type="EMBL" id="ETE66921.1"/>
    </source>
</evidence>
<organism evidence="2 3">
    <name type="scientific">Ophiophagus hannah</name>
    <name type="common">King cobra</name>
    <name type="synonym">Naja hannah</name>
    <dbReference type="NCBI Taxonomy" id="8665"/>
    <lineage>
        <taxon>Eukaryota</taxon>
        <taxon>Metazoa</taxon>
        <taxon>Chordata</taxon>
        <taxon>Craniata</taxon>
        <taxon>Vertebrata</taxon>
        <taxon>Euteleostomi</taxon>
        <taxon>Lepidosauria</taxon>
        <taxon>Squamata</taxon>
        <taxon>Bifurcata</taxon>
        <taxon>Unidentata</taxon>
        <taxon>Episquamata</taxon>
        <taxon>Toxicofera</taxon>
        <taxon>Serpentes</taxon>
        <taxon>Colubroidea</taxon>
        <taxon>Elapidae</taxon>
        <taxon>Elapinae</taxon>
        <taxon>Ophiophagus</taxon>
    </lineage>
</organism>
<evidence type="ECO:0000256" key="1">
    <source>
        <dbReference type="SAM" id="MobiDB-lite"/>
    </source>
</evidence>
<protein>
    <submittedName>
        <fullName evidence="2">Microtubule-associated protein 2</fullName>
    </submittedName>
</protein>
<sequence>MCFLSIVQSLAVEETANLPPSPPPSPASEQTGTLEEAYGPDASCAGHTHTWFSKGEKSHATSHETAVTTHV</sequence>
<evidence type="ECO:0000313" key="3">
    <source>
        <dbReference type="Proteomes" id="UP000018936"/>
    </source>
</evidence>
<dbReference type="Proteomes" id="UP000018936">
    <property type="component" value="Unassembled WGS sequence"/>
</dbReference>
<dbReference type="AlphaFoldDB" id="V8NY95"/>
<name>V8NY95_OPHHA</name>
<comment type="caution">
    <text evidence="2">The sequence shown here is derived from an EMBL/GenBank/DDBJ whole genome shotgun (WGS) entry which is preliminary data.</text>
</comment>
<feature type="non-terminal residue" evidence="2">
    <location>
        <position position="1"/>
    </location>
</feature>
<reference evidence="2 3" key="1">
    <citation type="journal article" date="2013" name="Proc. Natl. Acad. Sci. U.S.A.">
        <title>The king cobra genome reveals dynamic gene evolution and adaptation in the snake venom system.</title>
        <authorList>
            <person name="Vonk F.J."/>
            <person name="Casewell N.R."/>
            <person name="Henkel C.V."/>
            <person name="Heimberg A.M."/>
            <person name="Jansen H.J."/>
            <person name="McCleary R.J."/>
            <person name="Kerkkamp H.M."/>
            <person name="Vos R.A."/>
            <person name="Guerreiro I."/>
            <person name="Calvete J.J."/>
            <person name="Wuster W."/>
            <person name="Woods A.E."/>
            <person name="Logan J.M."/>
            <person name="Harrison R.A."/>
            <person name="Castoe T.A."/>
            <person name="de Koning A.P."/>
            <person name="Pollock D.D."/>
            <person name="Yandell M."/>
            <person name="Calderon D."/>
            <person name="Renjifo C."/>
            <person name="Currier R.B."/>
            <person name="Salgado D."/>
            <person name="Pla D."/>
            <person name="Sanz L."/>
            <person name="Hyder A.S."/>
            <person name="Ribeiro J.M."/>
            <person name="Arntzen J.W."/>
            <person name="van den Thillart G.E."/>
            <person name="Boetzer M."/>
            <person name="Pirovano W."/>
            <person name="Dirks R.P."/>
            <person name="Spaink H.P."/>
            <person name="Duboule D."/>
            <person name="McGlinn E."/>
            <person name="Kini R.M."/>
            <person name="Richardson M.K."/>
        </authorList>
    </citation>
    <scope>NUCLEOTIDE SEQUENCE</scope>
    <source>
        <tissue evidence="2">Blood</tissue>
    </source>
</reference>
<proteinExistence type="predicted"/>
<accession>V8NY95</accession>
<feature type="region of interest" description="Disordered" evidence="1">
    <location>
        <begin position="14"/>
        <end position="40"/>
    </location>
</feature>